<evidence type="ECO:0000256" key="1">
    <source>
        <dbReference type="SAM" id="MobiDB-lite"/>
    </source>
</evidence>
<proteinExistence type="predicted"/>
<gene>
    <name evidence="2" type="ORF">H5410_028373</name>
</gene>
<evidence type="ECO:0000313" key="2">
    <source>
        <dbReference type="EMBL" id="KAG5606881.1"/>
    </source>
</evidence>
<reference evidence="2 3" key="1">
    <citation type="submission" date="2020-09" db="EMBL/GenBank/DDBJ databases">
        <title>De no assembly of potato wild relative species, Solanum commersonii.</title>
        <authorList>
            <person name="Cho K."/>
        </authorList>
    </citation>
    <scope>NUCLEOTIDE SEQUENCE [LARGE SCALE GENOMIC DNA]</scope>
    <source>
        <strain evidence="2">LZ3.2</strain>
        <tissue evidence="2">Leaf</tissue>
    </source>
</reference>
<accession>A0A9J5Z1W9</accession>
<keyword evidence="3" id="KW-1185">Reference proteome</keyword>
<feature type="compositionally biased region" description="Polar residues" evidence="1">
    <location>
        <begin position="27"/>
        <end position="36"/>
    </location>
</feature>
<comment type="caution">
    <text evidence="2">The sequence shown here is derived from an EMBL/GenBank/DDBJ whole genome shotgun (WGS) entry which is preliminary data.</text>
</comment>
<feature type="region of interest" description="Disordered" evidence="1">
    <location>
        <begin position="1"/>
        <end position="59"/>
    </location>
</feature>
<dbReference type="Proteomes" id="UP000824120">
    <property type="component" value="Chromosome 5"/>
</dbReference>
<protein>
    <submittedName>
        <fullName evidence="2">Uncharacterized protein</fullName>
    </submittedName>
</protein>
<evidence type="ECO:0000313" key="3">
    <source>
        <dbReference type="Proteomes" id="UP000824120"/>
    </source>
</evidence>
<feature type="compositionally biased region" description="Basic and acidic residues" evidence="1">
    <location>
        <begin position="49"/>
        <end position="59"/>
    </location>
</feature>
<name>A0A9J5Z1W9_SOLCO</name>
<dbReference type="EMBL" id="JACXVP010000005">
    <property type="protein sequence ID" value="KAG5606881.1"/>
    <property type="molecule type" value="Genomic_DNA"/>
</dbReference>
<sequence length="59" mass="6604">MSKKPIETPQKSPRLGEGAFNDDVHVSNFNILTQPPSKIVENPATDGSSKLKERQREKK</sequence>
<dbReference type="AlphaFoldDB" id="A0A9J5Z1W9"/>
<organism evidence="2 3">
    <name type="scientific">Solanum commersonii</name>
    <name type="common">Commerson's wild potato</name>
    <name type="synonym">Commerson's nightshade</name>
    <dbReference type="NCBI Taxonomy" id="4109"/>
    <lineage>
        <taxon>Eukaryota</taxon>
        <taxon>Viridiplantae</taxon>
        <taxon>Streptophyta</taxon>
        <taxon>Embryophyta</taxon>
        <taxon>Tracheophyta</taxon>
        <taxon>Spermatophyta</taxon>
        <taxon>Magnoliopsida</taxon>
        <taxon>eudicotyledons</taxon>
        <taxon>Gunneridae</taxon>
        <taxon>Pentapetalae</taxon>
        <taxon>asterids</taxon>
        <taxon>lamiids</taxon>
        <taxon>Solanales</taxon>
        <taxon>Solanaceae</taxon>
        <taxon>Solanoideae</taxon>
        <taxon>Solaneae</taxon>
        <taxon>Solanum</taxon>
    </lineage>
</organism>